<organism evidence="1 2">
    <name type="scientific">Pseudoalteromonas arctica</name>
    <dbReference type="NCBI Taxonomy" id="394751"/>
    <lineage>
        <taxon>Bacteria</taxon>
        <taxon>Pseudomonadati</taxon>
        <taxon>Pseudomonadota</taxon>
        <taxon>Gammaproteobacteria</taxon>
        <taxon>Alteromonadales</taxon>
        <taxon>Pseudoalteromonadaceae</taxon>
        <taxon>Pseudoalteromonas</taxon>
    </lineage>
</organism>
<proteinExistence type="predicted"/>
<dbReference type="SUPFAM" id="SSF88659">
    <property type="entry name" value="Sigma3 and sigma4 domains of RNA polymerase sigma factors"/>
    <property type="match status" value="1"/>
</dbReference>
<evidence type="ECO:0000313" key="2">
    <source>
        <dbReference type="Proteomes" id="UP000570493"/>
    </source>
</evidence>
<reference evidence="1" key="1">
    <citation type="submission" date="2020-04" db="EMBL/GenBank/DDBJ databases">
        <title>Genome Sequencing for Pseudoaltermonas arctica.</title>
        <authorList>
            <person name="Elkins N.S."/>
        </authorList>
    </citation>
    <scope>NUCLEOTIDE SEQUENCE [LARGE SCALE GENOMIC DNA]</scope>
    <source>
        <strain evidence="1">NEC-BIFX-2020_0012</strain>
    </source>
</reference>
<protein>
    <submittedName>
        <fullName evidence="1">Uncharacterized protein</fullName>
    </submittedName>
</protein>
<sequence>MIAVISGDLIKSQKIPKQEYDDMLYHLDQSLRFIADKFAGQFNIYRGDAMQIQLPDPHTVCCAAILLNLQLRSANYSLRQSMAIGQLDNPRADIKTATGSAYTLSGQGLDTLSHQQLLLQIEQCQLDPSFALNIDLIDVLLERMSQKQANALFYYLTTDNNSHAELAKELKTSRENVTKLLNLANYQLIERFLNYSRTAIHNQIQGVNK</sequence>
<evidence type="ECO:0000313" key="1">
    <source>
        <dbReference type="EMBL" id="NMM42439.1"/>
    </source>
</evidence>
<dbReference type="AlphaFoldDB" id="A0A7Y0DVM1"/>
<name>A0A7Y0DVM1_9GAMM</name>
<dbReference type="RefSeq" id="WP_169021348.1">
    <property type="nucleotide sequence ID" value="NZ_JABBMT010000039.1"/>
</dbReference>
<keyword evidence="2" id="KW-1185">Reference proteome</keyword>
<gene>
    <name evidence="1" type="ORF">HHO47_16840</name>
</gene>
<dbReference type="InterPro" id="IPR013324">
    <property type="entry name" value="RNA_pol_sigma_r3/r4-like"/>
</dbReference>
<accession>A0A7Y0DVM1</accession>
<comment type="caution">
    <text evidence="1">The sequence shown here is derived from an EMBL/GenBank/DDBJ whole genome shotgun (WGS) entry which is preliminary data.</text>
</comment>
<dbReference type="EMBL" id="JABBMT010000039">
    <property type="protein sequence ID" value="NMM42439.1"/>
    <property type="molecule type" value="Genomic_DNA"/>
</dbReference>
<dbReference type="Proteomes" id="UP000570493">
    <property type="component" value="Unassembled WGS sequence"/>
</dbReference>